<feature type="compositionally biased region" description="Basic and acidic residues" evidence="2">
    <location>
        <begin position="504"/>
        <end position="516"/>
    </location>
</feature>
<dbReference type="Proteomes" id="UP000024842">
    <property type="component" value="Unassembled WGS sequence"/>
</dbReference>
<gene>
    <name evidence="4" type="ORF">HE1_00169</name>
</gene>
<dbReference type="PANTHER" id="PTHR30332:SF17">
    <property type="entry name" value="TYPE IV PILIATION SYSTEM PROTEIN DR_0774-RELATED"/>
    <property type="match status" value="1"/>
</dbReference>
<evidence type="ECO:0000259" key="3">
    <source>
        <dbReference type="Pfam" id="PF00263"/>
    </source>
</evidence>
<proteinExistence type="inferred from homology"/>
<dbReference type="OrthoDB" id="9775455at2"/>
<dbReference type="AlphaFoldDB" id="A0A023DWT2"/>
<dbReference type="Pfam" id="PF00263">
    <property type="entry name" value="Secretin"/>
    <property type="match status" value="1"/>
</dbReference>
<comment type="similarity">
    <text evidence="1">Belongs to the bacterial secretin family.</text>
</comment>
<dbReference type="RefSeq" id="WP_084490821.1">
    <property type="nucleotide sequence ID" value="NZ_BAUP01000034.1"/>
</dbReference>
<dbReference type="GO" id="GO:0015627">
    <property type="term" value="C:type II protein secretion system complex"/>
    <property type="evidence" value="ECO:0007669"/>
    <property type="project" value="TreeGrafter"/>
</dbReference>
<evidence type="ECO:0000313" key="4">
    <source>
        <dbReference type="EMBL" id="GAJ45859.1"/>
    </source>
</evidence>
<dbReference type="PANTHER" id="PTHR30332">
    <property type="entry name" value="PROBABLE GENERAL SECRETION PATHWAY PROTEIN D"/>
    <property type="match status" value="1"/>
</dbReference>
<dbReference type="Gene3D" id="3.55.50.30">
    <property type="match status" value="1"/>
</dbReference>
<dbReference type="GO" id="GO:0009306">
    <property type="term" value="P:protein secretion"/>
    <property type="evidence" value="ECO:0007669"/>
    <property type="project" value="InterPro"/>
</dbReference>
<dbReference type="InterPro" id="IPR004846">
    <property type="entry name" value="T2SS/T3SS_dom"/>
</dbReference>
<name>A0A023DWT2_9PROT</name>
<protein>
    <submittedName>
        <fullName evidence="4">Type II secretion system protein D</fullName>
    </submittedName>
</protein>
<reference evidence="4 5" key="1">
    <citation type="journal article" date="2014" name="FEMS Microbiol. Lett.">
        <title>Draft genome sequences of three Holospora species (Holospora obtusa, Holospora undulata, and Holospora elegans), endonuclear symbiotic bacteria of the ciliate Paramecium caudatum.</title>
        <authorList>
            <person name="Dohra H."/>
            <person name="Tanaka K."/>
            <person name="Suzuki T."/>
            <person name="Fujishima M."/>
            <person name="Suzuki H."/>
        </authorList>
    </citation>
    <scope>NUCLEOTIDE SEQUENCE [LARGE SCALE GENOMIC DNA]</scope>
    <source>
        <strain evidence="4 5">E1</strain>
    </source>
</reference>
<feature type="domain" description="Type II/III secretion system secretin-like" evidence="3">
    <location>
        <begin position="317"/>
        <end position="502"/>
    </location>
</feature>
<dbReference type="InterPro" id="IPR050810">
    <property type="entry name" value="Bact_Secretion_Sys_Channel"/>
</dbReference>
<sequence>MYTFFSNFLMWIWIFFISGCQRENYQDPDIKKTKEDFLCLTKPVCKRSSVHCIPLQKKCSKPCCYDIPVSICLSGQLPLQEVFFELAKQSNVNIVFDRPCAKSTTVLYRAQEKPLEKVLDDLSSTYDLRYYYLNDTLHIAPDSPHLKIYNVQFLIGARKTQTETSVRTDILGQGNKGKSAFSQENGASIQIKSQNEVNFWEELENNVQYILKEPINKEKPSYALNRYAGTLSVWGNSKQHRAIELYLKHLQKLATTQILIEAKIIEIELTDEHKSGIQWDALPALSAAINAKVNMQDGAFFSFFIDTKNLNAFANFMSKFGTVRTLANPRLTVLNNQASVLKVARNEVFFEMQMDEVMMTANSPHIQKARSQIQTVPIGLILYVHPVVNFETGQIVLFLHPTISRIIDVKNDPAIALSMKGIATQVKSEIPVIQVREMDSVVAAKENQVIILGGLMEETSEYKTSGIPFLCDIPLLGALFSSEEKVKRITELVILLRPRILRTENPKNMSPEDQRLYQEFTQDPRPFPVQSQ</sequence>
<dbReference type="STRING" id="1427503.HE1_00169"/>
<accession>A0A023DWT2</accession>
<evidence type="ECO:0000256" key="1">
    <source>
        <dbReference type="RuleBase" id="RU004003"/>
    </source>
</evidence>
<evidence type="ECO:0000313" key="5">
    <source>
        <dbReference type="Proteomes" id="UP000024842"/>
    </source>
</evidence>
<comment type="caution">
    <text evidence="4">The sequence shown here is derived from an EMBL/GenBank/DDBJ whole genome shotgun (WGS) entry which is preliminary data.</text>
</comment>
<dbReference type="InterPro" id="IPR001775">
    <property type="entry name" value="GspD/PilQ"/>
</dbReference>
<evidence type="ECO:0000256" key="2">
    <source>
        <dbReference type="SAM" id="MobiDB-lite"/>
    </source>
</evidence>
<dbReference type="EMBL" id="BAUP01000034">
    <property type="protein sequence ID" value="GAJ45859.1"/>
    <property type="molecule type" value="Genomic_DNA"/>
</dbReference>
<keyword evidence="5" id="KW-1185">Reference proteome</keyword>
<organism evidence="4 5">
    <name type="scientific">Holospora elegans E1</name>
    <dbReference type="NCBI Taxonomy" id="1427503"/>
    <lineage>
        <taxon>Bacteria</taxon>
        <taxon>Pseudomonadati</taxon>
        <taxon>Pseudomonadota</taxon>
        <taxon>Alphaproteobacteria</taxon>
        <taxon>Holosporales</taxon>
        <taxon>Holosporaceae</taxon>
        <taxon>Holospora</taxon>
    </lineage>
</organism>
<dbReference type="PRINTS" id="PR00811">
    <property type="entry name" value="BCTERIALGSPD"/>
</dbReference>
<feature type="region of interest" description="Disordered" evidence="2">
    <location>
        <begin position="504"/>
        <end position="532"/>
    </location>
</feature>